<evidence type="ECO:0000256" key="3">
    <source>
        <dbReference type="ARBA" id="ARBA00022723"/>
    </source>
</evidence>
<dbReference type="InterPro" id="IPR003000">
    <property type="entry name" value="Sirtuin"/>
</dbReference>
<sequence length="442" mass="50443">MKCCLKTCPYGVLDFDHRRVEVKSAIPKGGIHKFRDCFSVNWKNNGEAMFHQECWERLVFASRRRKGSKKFKSHLDFLTIQMECEREMIINANETAEMFDANTSVSQAAAEIAELIKSAQHCVVFTETKFDSMTWKHPSSPVTKKFKVQRFTAKMMTTVFWDHALQHFTTGDSTSSSGRESPEVVKEADENDLDETEVEYEALRPTYTHEAIQWLVEANYIKYVVSQNCDGLHVLSGIPPSKISELHGNVFVECCEKCGKRYVRPFYVCDDVADIYLEELEDYGKTDVIPPKFMLKCKKCELSHRTGRICEKKGCKGYLKDTIINFNDNLEEAILDSAFTSAKDCDLMICLGTTLTVNPAAGIVDLIKRPHRVVICNRQATERDGMCHKKDKDGHELGVRVYADCDVLMKQVMSCLLEKDITDFESSILSKKKKYDALRISS</sequence>
<dbReference type="EMBL" id="BMAT01004693">
    <property type="protein sequence ID" value="GFR78278.1"/>
    <property type="molecule type" value="Genomic_DNA"/>
</dbReference>
<evidence type="ECO:0000256" key="7">
    <source>
        <dbReference type="PROSITE-ProRule" id="PRU00236"/>
    </source>
</evidence>
<dbReference type="Proteomes" id="UP000762676">
    <property type="component" value="Unassembled WGS sequence"/>
</dbReference>
<dbReference type="PANTHER" id="PTHR11085">
    <property type="entry name" value="NAD-DEPENDENT PROTEIN DEACYLASE SIRTUIN-5, MITOCHONDRIAL-RELATED"/>
    <property type="match status" value="1"/>
</dbReference>
<evidence type="ECO:0000256" key="4">
    <source>
        <dbReference type="ARBA" id="ARBA00022833"/>
    </source>
</evidence>
<dbReference type="InterPro" id="IPR029035">
    <property type="entry name" value="DHS-like_NAD/FAD-binding_dom"/>
</dbReference>
<evidence type="ECO:0000256" key="1">
    <source>
        <dbReference type="ARBA" id="ARBA00012928"/>
    </source>
</evidence>
<gene>
    <name evidence="10" type="ORF">ElyMa_002257100</name>
</gene>
<dbReference type="Gene3D" id="3.40.50.1220">
    <property type="entry name" value="TPP-binding domain"/>
    <property type="match status" value="1"/>
</dbReference>
<dbReference type="GO" id="GO:0046872">
    <property type="term" value="F:metal ion binding"/>
    <property type="evidence" value="ECO:0007669"/>
    <property type="project" value="UniProtKB-KW"/>
</dbReference>
<reference evidence="10 11" key="1">
    <citation type="journal article" date="2021" name="Elife">
        <title>Chloroplast acquisition without the gene transfer in kleptoplastic sea slugs, Plakobranchus ocellatus.</title>
        <authorList>
            <person name="Maeda T."/>
            <person name="Takahashi S."/>
            <person name="Yoshida T."/>
            <person name="Shimamura S."/>
            <person name="Takaki Y."/>
            <person name="Nagai Y."/>
            <person name="Toyoda A."/>
            <person name="Suzuki Y."/>
            <person name="Arimoto A."/>
            <person name="Ishii H."/>
            <person name="Satoh N."/>
            <person name="Nishiyama T."/>
            <person name="Hasebe M."/>
            <person name="Maruyama T."/>
            <person name="Minagawa J."/>
            <person name="Obokata J."/>
            <person name="Shigenobu S."/>
        </authorList>
    </citation>
    <scope>NUCLEOTIDE SEQUENCE [LARGE SCALE GENOMIC DNA]</scope>
</reference>
<keyword evidence="4 7" id="KW-0862">Zinc</keyword>
<protein>
    <recommendedName>
        <fullName evidence="1">protein acetyllysine N-acetyltransferase</fullName>
        <ecNumber evidence="1">2.3.1.286</ecNumber>
    </recommendedName>
</protein>
<dbReference type="Gene3D" id="2.20.28.200">
    <property type="match status" value="1"/>
</dbReference>
<dbReference type="GO" id="GO:0000122">
    <property type="term" value="P:negative regulation of transcription by RNA polymerase II"/>
    <property type="evidence" value="ECO:0007669"/>
    <property type="project" value="TreeGrafter"/>
</dbReference>
<dbReference type="AlphaFoldDB" id="A0AAV4FXV9"/>
<evidence type="ECO:0000313" key="11">
    <source>
        <dbReference type="Proteomes" id="UP000762676"/>
    </source>
</evidence>
<dbReference type="Pfam" id="PF02146">
    <property type="entry name" value="SIR2"/>
    <property type="match status" value="1"/>
</dbReference>
<evidence type="ECO:0000256" key="6">
    <source>
        <dbReference type="ARBA" id="ARBA00038170"/>
    </source>
</evidence>
<dbReference type="PANTHER" id="PTHR11085:SF12">
    <property type="entry name" value="NAD-DEPENDENT PROTEIN DEACYLASE SIRTUIN-6"/>
    <property type="match status" value="1"/>
</dbReference>
<evidence type="ECO:0000313" key="10">
    <source>
        <dbReference type="EMBL" id="GFR78278.1"/>
    </source>
</evidence>
<feature type="binding site" evidence="7">
    <location>
        <position position="258"/>
    </location>
    <ligand>
        <name>Zn(2+)</name>
        <dbReference type="ChEBI" id="CHEBI:29105"/>
    </ligand>
</feature>
<comment type="caution">
    <text evidence="10">The sequence shown here is derived from an EMBL/GenBank/DDBJ whole genome shotgun (WGS) entry which is preliminary data.</text>
</comment>
<evidence type="ECO:0000259" key="9">
    <source>
        <dbReference type="PROSITE" id="PS50305"/>
    </source>
</evidence>
<organism evidence="10 11">
    <name type="scientific">Elysia marginata</name>
    <dbReference type="NCBI Taxonomy" id="1093978"/>
    <lineage>
        <taxon>Eukaryota</taxon>
        <taxon>Metazoa</taxon>
        <taxon>Spiralia</taxon>
        <taxon>Lophotrochozoa</taxon>
        <taxon>Mollusca</taxon>
        <taxon>Gastropoda</taxon>
        <taxon>Heterobranchia</taxon>
        <taxon>Euthyneura</taxon>
        <taxon>Panpulmonata</taxon>
        <taxon>Sacoglossa</taxon>
        <taxon>Placobranchoidea</taxon>
        <taxon>Plakobranchidae</taxon>
        <taxon>Elysia</taxon>
    </lineage>
</organism>
<evidence type="ECO:0000256" key="2">
    <source>
        <dbReference type="ARBA" id="ARBA00022679"/>
    </source>
</evidence>
<dbReference type="GO" id="GO:0017136">
    <property type="term" value="F:histone deacetylase activity, NAD-dependent"/>
    <property type="evidence" value="ECO:0007669"/>
    <property type="project" value="TreeGrafter"/>
</dbReference>
<keyword evidence="2" id="KW-0808">Transferase</keyword>
<name>A0AAV4FXV9_9GAST</name>
<dbReference type="PROSITE" id="PS50305">
    <property type="entry name" value="SIRTUIN"/>
    <property type="match status" value="1"/>
</dbReference>
<feature type="active site" description="Proton acceptor" evidence="7">
    <location>
        <position position="247"/>
    </location>
</feature>
<dbReference type="SUPFAM" id="SSF52467">
    <property type="entry name" value="DHS-like NAD/FAD-binding domain"/>
    <property type="match status" value="1"/>
</dbReference>
<keyword evidence="3 7" id="KW-0479">Metal-binding</keyword>
<feature type="binding site" evidence="7">
    <location>
        <position position="315"/>
    </location>
    <ligand>
        <name>Zn(2+)</name>
        <dbReference type="ChEBI" id="CHEBI:29105"/>
    </ligand>
</feature>
<keyword evidence="5" id="KW-0520">NAD</keyword>
<dbReference type="GO" id="GO:0070403">
    <property type="term" value="F:NAD+ binding"/>
    <property type="evidence" value="ECO:0007669"/>
    <property type="project" value="InterPro"/>
</dbReference>
<evidence type="ECO:0000256" key="8">
    <source>
        <dbReference type="SAM" id="MobiDB-lite"/>
    </source>
</evidence>
<dbReference type="GO" id="GO:0003714">
    <property type="term" value="F:transcription corepressor activity"/>
    <property type="evidence" value="ECO:0007669"/>
    <property type="project" value="TreeGrafter"/>
</dbReference>
<feature type="region of interest" description="Disordered" evidence="8">
    <location>
        <begin position="171"/>
        <end position="191"/>
    </location>
</feature>
<keyword evidence="11" id="KW-1185">Reference proteome</keyword>
<dbReference type="InterPro" id="IPR050134">
    <property type="entry name" value="NAD-dep_sirtuin_deacylases"/>
</dbReference>
<accession>A0AAV4FXV9</accession>
<feature type="binding site" evidence="7">
    <location>
        <position position="255"/>
    </location>
    <ligand>
        <name>Zn(2+)</name>
        <dbReference type="ChEBI" id="CHEBI:29105"/>
    </ligand>
</feature>
<feature type="binding site" evidence="7">
    <location>
        <position position="310"/>
    </location>
    <ligand>
        <name>Zn(2+)</name>
        <dbReference type="ChEBI" id="CHEBI:29105"/>
    </ligand>
</feature>
<dbReference type="EC" id="2.3.1.286" evidence="1"/>
<dbReference type="InterPro" id="IPR026590">
    <property type="entry name" value="Ssirtuin_cat_dom"/>
</dbReference>
<proteinExistence type="inferred from homology"/>
<dbReference type="GO" id="GO:0005634">
    <property type="term" value="C:nucleus"/>
    <property type="evidence" value="ECO:0007669"/>
    <property type="project" value="TreeGrafter"/>
</dbReference>
<feature type="domain" description="Deacetylase sirtuin-type" evidence="9">
    <location>
        <begin position="141"/>
        <end position="419"/>
    </location>
</feature>
<comment type="similarity">
    <text evidence="6">Belongs to the sirtuin family. Class IV subfamily.</text>
</comment>
<evidence type="ECO:0000256" key="5">
    <source>
        <dbReference type="ARBA" id="ARBA00023027"/>
    </source>
</evidence>